<dbReference type="EMBL" id="JACU01000002">
    <property type="protein sequence ID" value="KMS60001.1"/>
    <property type="molecule type" value="Genomic_DNA"/>
</dbReference>
<reference evidence="1 2" key="1">
    <citation type="journal article" date="2015" name="G3 (Bethesda)">
        <title>Insights into Ongoing Evolution of the Hexachlorocyclohexane Catabolic Pathway from Comparative Genomics of Ten Sphingomonadaceae Strains.</title>
        <authorList>
            <person name="Pearce S.L."/>
            <person name="Oakeshott J.G."/>
            <person name="Pandey G."/>
        </authorList>
    </citation>
    <scope>NUCLEOTIDE SEQUENCE [LARGE SCALE GENOMIC DNA]</scope>
    <source>
        <strain evidence="1 2">LL02</strain>
    </source>
</reference>
<gene>
    <name evidence="1" type="ORF">V474_07905</name>
</gene>
<evidence type="ECO:0000313" key="2">
    <source>
        <dbReference type="Proteomes" id="UP000052268"/>
    </source>
</evidence>
<dbReference type="Proteomes" id="UP000052268">
    <property type="component" value="Unassembled WGS sequence"/>
</dbReference>
<dbReference type="PATRIC" id="fig|1114963.3.peg.480"/>
<name>A0A0J7Y866_9SPHN</name>
<dbReference type="RefSeq" id="WP_059149940.1">
    <property type="nucleotide sequence ID" value="NZ_KQ130452.1"/>
</dbReference>
<accession>A0A0J7Y866</accession>
<evidence type="ECO:0000313" key="1">
    <source>
        <dbReference type="EMBL" id="KMS60001.1"/>
    </source>
</evidence>
<proteinExistence type="predicted"/>
<comment type="caution">
    <text evidence="1">The sequence shown here is derived from an EMBL/GenBank/DDBJ whole genome shotgun (WGS) entry which is preliminary data.</text>
</comment>
<keyword evidence="2" id="KW-1185">Reference proteome</keyword>
<organism evidence="1 2">
    <name type="scientific">Novosphingobium barchaimii LL02</name>
    <dbReference type="NCBI Taxonomy" id="1114963"/>
    <lineage>
        <taxon>Bacteria</taxon>
        <taxon>Pseudomonadati</taxon>
        <taxon>Pseudomonadota</taxon>
        <taxon>Alphaproteobacteria</taxon>
        <taxon>Sphingomonadales</taxon>
        <taxon>Sphingomonadaceae</taxon>
        <taxon>Novosphingobium</taxon>
    </lineage>
</organism>
<protein>
    <submittedName>
        <fullName evidence="1">Uncharacterized protein</fullName>
    </submittedName>
</protein>
<dbReference type="AlphaFoldDB" id="A0A0J7Y866"/>
<sequence>MTGLAQQARVLDAAVADASLPAFAQSQADFDFAMWKDALDRLDATRGDFRDAIGLLSQFLTAMRMEGASGPLTNYAWRRTETAMRDWGLETAQ</sequence>